<dbReference type="Pfam" id="PF01266">
    <property type="entry name" value="DAO"/>
    <property type="match status" value="1"/>
</dbReference>
<dbReference type="RefSeq" id="WP_284203344.1">
    <property type="nucleotide sequence ID" value="NZ_BSPQ01000002.1"/>
</dbReference>
<accession>A0ABQ6DZP3</accession>
<feature type="domain" description="FAD dependent oxidoreductase" evidence="2">
    <location>
        <begin position="14"/>
        <end position="115"/>
    </location>
</feature>
<dbReference type="Gene3D" id="3.50.50.60">
    <property type="entry name" value="FAD/NAD(P)-binding domain"/>
    <property type="match status" value="1"/>
</dbReference>
<evidence type="ECO:0000313" key="3">
    <source>
        <dbReference type="EMBL" id="GLS90226.1"/>
    </source>
</evidence>
<keyword evidence="1" id="KW-0560">Oxidoreductase</keyword>
<sequence>MSDDIQTTLAPARIGIVGGGIAGATVALCLGELGLDVTLLEKNPTLVNGPPICHLHAGGNLYREISDAQCLTLLRESIDLVRLYPNAVDYRPTVVAVPTNDDGEPDDLLPRLYKLQAEYQRLIELDAGNRVLGSPEHYFKIFSREDVEALKSVEAVEQPTSLSEWMIPVAHHVDLEQLKFPIIMVQEYGLNLFRLAASAELSLNKINSCSVLTNSKVTNIQSLPDTWKVDYQCEGASHTAEFDFLINAAGFRSGLVDDMLGLERQRLVEFKAAYVTQWQGSNTVWPELIFFGERGTPNGMAQFTPYPDGHFQLHGMTESITLFENGLVESSTISAQPKLNAHFIDKIDKGWPTEEVNQRTQGAIDHLSRFIPEFANSATISSKPLFGAQQIPGDDADLRAAGVSFSGEHYARCEIVKASSAPSVADEIIKQLVNLGYVDRESIGKGHFSMAHLLSESEVNIYAQQISESRHYPSALARCNIRSSNMR</sequence>
<dbReference type="Proteomes" id="UP001157353">
    <property type="component" value="Unassembled WGS sequence"/>
</dbReference>
<proteinExistence type="predicted"/>
<dbReference type="InterPro" id="IPR006076">
    <property type="entry name" value="FAD-dep_OxRdtase"/>
</dbReference>
<dbReference type="SUPFAM" id="SSF51905">
    <property type="entry name" value="FAD/NAD(P)-binding domain"/>
    <property type="match status" value="1"/>
</dbReference>
<dbReference type="InterPro" id="IPR036188">
    <property type="entry name" value="FAD/NAD-bd_sf"/>
</dbReference>
<evidence type="ECO:0000259" key="2">
    <source>
        <dbReference type="Pfam" id="PF01266"/>
    </source>
</evidence>
<evidence type="ECO:0000313" key="4">
    <source>
        <dbReference type="Proteomes" id="UP001157353"/>
    </source>
</evidence>
<dbReference type="EMBL" id="BSPQ01000002">
    <property type="protein sequence ID" value="GLS90226.1"/>
    <property type="molecule type" value="Genomic_DNA"/>
</dbReference>
<dbReference type="Gene3D" id="3.30.9.10">
    <property type="entry name" value="D-Amino Acid Oxidase, subunit A, domain 2"/>
    <property type="match status" value="1"/>
</dbReference>
<evidence type="ECO:0000256" key="1">
    <source>
        <dbReference type="ARBA" id="ARBA00023002"/>
    </source>
</evidence>
<name>A0ABQ6DZP3_9GAMM</name>
<keyword evidence="4" id="KW-1185">Reference proteome</keyword>
<gene>
    <name evidence="3" type="ORF">GCM10007916_12930</name>
</gene>
<reference evidence="4" key="1">
    <citation type="journal article" date="2019" name="Int. J. Syst. Evol. Microbiol.">
        <title>The Global Catalogue of Microorganisms (GCM) 10K type strain sequencing project: providing services to taxonomists for standard genome sequencing and annotation.</title>
        <authorList>
            <consortium name="The Broad Institute Genomics Platform"/>
            <consortium name="The Broad Institute Genome Sequencing Center for Infectious Disease"/>
            <person name="Wu L."/>
            <person name="Ma J."/>
        </authorList>
    </citation>
    <scope>NUCLEOTIDE SEQUENCE [LARGE SCALE GENOMIC DNA]</scope>
    <source>
        <strain evidence="4">NBRC 103166</strain>
    </source>
</reference>
<comment type="caution">
    <text evidence="3">The sequence shown here is derived from an EMBL/GenBank/DDBJ whole genome shotgun (WGS) entry which is preliminary data.</text>
</comment>
<protein>
    <submittedName>
        <fullName evidence="3">Oxidoreductase</fullName>
    </submittedName>
</protein>
<organism evidence="3 4">
    <name type="scientific">Psychromonas marina</name>
    <dbReference type="NCBI Taxonomy" id="88364"/>
    <lineage>
        <taxon>Bacteria</taxon>
        <taxon>Pseudomonadati</taxon>
        <taxon>Pseudomonadota</taxon>
        <taxon>Gammaproteobacteria</taxon>
        <taxon>Alteromonadales</taxon>
        <taxon>Psychromonadaceae</taxon>
        <taxon>Psychromonas</taxon>
    </lineage>
</organism>